<dbReference type="InterPro" id="IPR036866">
    <property type="entry name" value="RibonucZ/Hydroxyglut_hydro"/>
</dbReference>
<feature type="domain" description="Metallo-beta-lactamase" evidence="1">
    <location>
        <begin position="44"/>
        <end position="222"/>
    </location>
</feature>
<dbReference type="Proteomes" id="UP000469424">
    <property type="component" value="Unassembled WGS sequence"/>
</dbReference>
<dbReference type="EMBL" id="VUNA01000012">
    <property type="protein sequence ID" value="MST71050.1"/>
    <property type="molecule type" value="Genomic_DNA"/>
</dbReference>
<dbReference type="Pfam" id="PF12706">
    <property type="entry name" value="Lactamase_B_2"/>
    <property type="match status" value="1"/>
</dbReference>
<dbReference type="PANTHER" id="PTHR47619:SF1">
    <property type="entry name" value="EXODEOXYRIBONUCLEASE WALJ"/>
    <property type="match status" value="1"/>
</dbReference>
<dbReference type="GO" id="GO:0016787">
    <property type="term" value="F:hydrolase activity"/>
    <property type="evidence" value="ECO:0007669"/>
    <property type="project" value="UniProtKB-KW"/>
</dbReference>
<sequence length="311" mass="34388">MHVLPVPCHLQIRLNLQKQQVQTDIEHRQKFMNLAIQSIGSSSSGNSYLITDGTTHLLLDVGLSGKNIRAALADANISEDAVSGILVTHEHVDHVKSIRMMSRICENAEVIASRGTAHNCDKFQYVPEDRLRYFSAQDETRIGDIQIKGFALSHDASEPLGFSFRKDNTKITVVTDTGTVTDEIYEEIRTSDVLVMEANHEVSMLEMGPYPYPVKRRILSDQGHLSNVACGEALTRMLEDRPSLSLAGHPCEDGKLALPKILLAHLSTTNNTPFNAALTVRDVLDQNDYHKNVNFRMEVAAKSAAGPLIGF</sequence>
<evidence type="ECO:0000259" key="1">
    <source>
        <dbReference type="SMART" id="SM00849"/>
    </source>
</evidence>
<keyword evidence="2" id="KW-0378">Hydrolase</keyword>
<dbReference type="InterPro" id="IPR052533">
    <property type="entry name" value="WalJ/YycJ-like"/>
</dbReference>
<dbReference type="Gene3D" id="3.60.15.10">
    <property type="entry name" value="Ribonuclease Z/Hydroxyacylglutathione hydrolase-like"/>
    <property type="match status" value="1"/>
</dbReference>
<proteinExistence type="predicted"/>
<dbReference type="InterPro" id="IPR001279">
    <property type="entry name" value="Metallo-B-lactamas"/>
</dbReference>
<comment type="caution">
    <text evidence="2">The sequence shown here is derived from an EMBL/GenBank/DDBJ whole genome shotgun (WGS) entry which is preliminary data.</text>
</comment>
<dbReference type="SMART" id="SM00849">
    <property type="entry name" value="Lactamase_B"/>
    <property type="match status" value="1"/>
</dbReference>
<dbReference type="PANTHER" id="PTHR47619">
    <property type="entry name" value="METALLO-HYDROLASE YYCJ-RELATED"/>
    <property type="match status" value="1"/>
</dbReference>
<gene>
    <name evidence="2" type="ORF">FYJ65_06855</name>
</gene>
<dbReference type="AlphaFoldDB" id="A0A6N7X698"/>
<evidence type="ECO:0000313" key="2">
    <source>
        <dbReference type="EMBL" id="MST71050.1"/>
    </source>
</evidence>
<organism evidence="2 3">
    <name type="scientific">Mogibacterium kristiansenii</name>
    <dbReference type="NCBI Taxonomy" id="2606708"/>
    <lineage>
        <taxon>Bacteria</taxon>
        <taxon>Bacillati</taxon>
        <taxon>Bacillota</taxon>
        <taxon>Clostridia</taxon>
        <taxon>Peptostreptococcales</taxon>
        <taxon>Anaerovoracaceae</taxon>
        <taxon>Mogibacterium</taxon>
    </lineage>
</organism>
<accession>A0A6N7X698</accession>
<keyword evidence="3" id="KW-1185">Reference proteome</keyword>
<name>A0A6N7X698_9FIRM</name>
<evidence type="ECO:0000313" key="3">
    <source>
        <dbReference type="Proteomes" id="UP000469424"/>
    </source>
</evidence>
<dbReference type="SUPFAM" id="SSF56281">
    <property type="entry name" value="Metallo-hydrolase/oxidoreductase"/>
    <property type="match status" value="1"/>
</dbReference>
<reference evidence="2 3" key="1">
    <citation type="submission" date="2019-08" db="EMBL/GenBank/DDBJ databases">
        <title>In-depth cultivation of the pig gut microbiome towards novel bacterial diversity and tailored functional studies.</title>
        <authorList>
            <person name="Wylensek D."/>
            <person name="Hitch T.C.A."/>
            <person name="Clavel T."/>
        </authorList>
    </citation>
    <scope>NUCLEOTIDE SEQUENCE [LARGE SCALE GENOMIC DNA]</scope>
    <source>
        <strain evidence="2 3">WCA-MUC-591-APC-4B</strain>
    </source>
</reference>
<protein>
    <submittedName>
        <fullName evidence="2">MBL fold metallo-hydrolase</fullName>
    </submittedName>
</protein>